<comment type="caution">
    <text evidence="3">The sequence shown here is derived from an EMBL/GenBank/DDBJ whole genome shotgun (WGS) entry which is preliminary data.</text>
</comment>
<feature type="transmembrane region" description="Helical" evidence="2">
    <location>
        <begin position="75"/>
        <end position="94"/>
    </location>
</feature>
<dbReference type="Proteomes" id="UP001251870">
    <property type="component" value="Unassembled WGS sequence"/>
</dbReference>
<proteinExistence type="predicted"/>
<dbReference type="EMBL" id="JAVKGR010000001">
    <property type="protein sequence ID" value="MDR8018153.1"/>
    <property type="molecule type" value="Genomic_DNA"/>
</dbReference>
<keyword evidence="2" id="KW-0472">Membrane</keyword>
<name>A0ABU2DNR1_9MICC</name>
<evidence type="ECO:0000256" key="2">
    <source>
        <dbReference type="SAM" id="Phobius"/>
    </source>
</evidence>
<keyword evidence="4" id="KW-1185">Reference proteome</keyword>
<feature type="transmembrane region" description="Helical" evidence="2">
    <location>
        <begin position="106"/>
        <end position="125"/>
    </location>
</feature>
<protein>
    <recommendedName>
        <fullName evidence="5">Integral membrane protein</fullName>
    </recommendedName>
</protein>
<organism evidence="3 4">
    <name type="scientific">Nesterenkonia aerolata</name>
    <dbReference type="NCBI Taxonomy" id="3074079"/>
    <lineage>
        <taxon>Bacteria</taxon>
        <taxon>Bacillati</taxon>
        <taxon>Actinomycetota</taxon>
        <taxon>Actinomycetes</taxon>
        <taxon>Micrococcales</taxon>
        <taxon>Micrococcaceae</taxon>
        <taxon>Nesterenkonia</taxon>
    </lineage>
</organism>
<evidence type="ECO:0008006" key="5">
    <source>
        <dbReference type="Google" id="ProtNLM"/>
    </source>
</evidence>
<sequence length="193" mass="20890">MTTSEEDTVANQRPTGTRLRPRQASLAAALEAEDRKEAPRPPLSRRHQRGSLITLTLLTTATLFVLGLGDGGSTSWLILAFVIAGATVGALSWYRRALGLPQRSTPQGLLFFATIAAVMLAPQFLLRPLAAGAPELWVYGAGCLILAGLIIGPAHMALRYSFPTSESQAWHSEHTSRSSTSEVRREPEPRMSE</sequence>
<feature type="region of interest" description="Disordered" evidence="1">
    <location>
        <begin position="170"/>
        <end position="193"/>
    </location>
</feature>
<feature type="compositionally biased region" description="Basic and acidic residues" evidence="1">
    <location>
        <begin position="171"/>
        <end position="193"/>
    </location>
</feature>
<keyword evidence="2" id="KW-1133">Transmembrane helix</keyword>
<evidence type="ECO:0000256" key="1">
    <source>
        <dbReference type="SAM" id="MobiDB-lite"/>
    </source>
</evidence>
<feature type="transmembrane region" description="Helical" evidence="2">
    <location>
        <begin position="137"/>
        <end position="158"/>
    </location>
</feature>
<dbReference type="RefSeq" id="WP_310547140.1">
    <property type="nucleotide sequence ID" value="NZ_JAVKGR010000001.1"/>
</dbReference>
<reference evidence="3 4" key="1">
    <citation type="submission" date="2023-09" db="EMBL/GenBank/DDBJ databases">
        <title>Description of three actinobacteria isolated from air of manufacturing shop in a pharmaceutical factory.</title>
        <authorList>
            <person name="Zhang D.-F."/>
        </authorList>
    </citation>
    <scope>NUCLEOTIDE SEQUENCE [LARGE SCALE GENOMIC DNA]</scope>
    <source>
        <strain evidence="3 4">LY-0111</strain>
    </source>
</reference>
<keyword evidence="2" id="KW-0812">Transmembrane</keyword>
<feature type="region of interest" description="Disordered" evidence="1">
    <location>
        <begin position="1"/>
        <end position="24"/>
    </location>
</feature>
<evidence type="ECO:0000313" key="3">
    <source>
        <dbReference type="EMBL" id="MDR8018153.1"/>
    </source>
</evidence>
<accession>A0ABU2DNR1</accession>
<feature type="transmembrane region" description="Helical" evidence="2">
    <location>
        <begin position="50"/>
        <end position="69"/>
    </location>
</feature>
<gene>
    <name evidence="3" type="ORF">RIL96_01045</name>
</gene>
<evidence type="ECO:0000313" key="4">
    <source>
        <dbReference type="Proteomes" id="UP001251870"/>
    </source>
</evidence>